<gene>
    <name evidence="1" type="ORF">TCNE_LOCUS8954</name>
</gene>
<sequence length="105" mass="11713">MMIGSIGVAIMANTQSIASGHRVIPIHYETNEELQVQTDHKLSKRELRFLQFASVEYDDVIYMTPMDFLDSLTLDAPRGRLLESLSTGAKKGKCRKIIGENTAVT</sequence>
<evidence type="ECO:0000313" key="2">
    <source>
        <dbReference type="Proteomes" id="UP000050794"/>
    </source>
</evidence>
<evidence type="ECO:0000313" key="3">
    <source>
        <dbReference type="WBParaSite" id="TCNE_0000895401-mRNA-1"/>
    </source>
</evidence>
<dbReference type="AlphaFoldDB" id="A0A183UKD4"/>
<evidence type="ECO:0000313" key="1">
    <source>
        <dbReference type="EMBL" id="VDM40275.1"/>
    </source>
</evidence>
<organism evidence="2 3">
    <name type="scientific">Toxocara canis</name>
    <name type="common">Canine roundworm</name>
    <dbReference type="NCBI Taxonomy" id="6265"/>
    <lineage>
        <taxon>Eukaryota</taxon>
        <taxon>Metazoa</taxon>
        <taxon>Ecdysozoa</taxon>
        <taxon>Nematoda</taxon>
        <taxon>Chromadorea</taxon>
        <taxon>Rhabditida</taxon>
        <taxon>Spirurina</taxon>
        <taxon>Ascaridomorpha</taxon>
        <taxon>Ascaridoidea</taxon>
        <taxon>Toxocaridae</taxon>
        <taxon>Toxocara</taxon>
    </lineage>
</organism>
<accession>A0A183UKD4</accession>
<name>A0A183UKD4_TOXCA</name>
<reference evidence="1 2" key="2">
    <citation type="submission" date="2018-11" db="EMBL/GenBank/DDBJ databases">
        <authorList>
            <consortium name="Pathogen Informatics"/>
        </authorList>
    </citation>
    <scope>NUCLEOTIDE SEQUENCE [LARGE SCALE GENOMIC DNA]</scope>
</reference>
<dbReference type="WBParaSite" id="TCNE_0000895401-mRNA-1">
    <property type="protein sequence ID" value="TCNE_0000895401-mRNA-1"/>
    <property type="gene ID" value="TCNE_0000895401"/>
</dbReference>
<keyword evidence="2" id="KW-1185">Reference proteome</keyword>
<protein>
    <submittedName>
        <fullName evidence="1 3">Uncharacterized protein</fullName>
    </submittedName>
</protein>
<dbReference type="Proteomes" id="UP000050794">
    <property type="component" value="Unassembled WGS sequence"/>
</dbReference>
<dbReference type="EMBL" id="UYWY01020038">
    <property type="protein sequence ID" value="VDM40275.1"/>
    <property type="molecule type" value="Genomic_DNA"/>
</dbReference>
<proteinExistence type="predicted"/>
<reference evidence="3" key="1">
    <citation type="submission" date="2016-06" db="UniProtKB">
        <authorList>
            <consortium name="WormBaseParasite"/>
        </authorList>
    </citation>
    <scope>IDENTIFICATION</scope>
</reference>